<comment type="subcellular location">
    <subcellularLocation>
        <location evidence="2">Cytoplasm</location>
    </subcellularLocation>
</comment>
<name>A0AAE0N4U1_9PEZI</name>
<evidence type="ECO:0000256" key="2">
    <source>
        <dbReference type="ARBA" id="ARBA00004496"/>
    </source>
</evidence>
<dbReference type="EC" id="3.6.1.1" evidence="4"/>
<reference evidence="13" key="1">
    <citation type="journal article" date="2023" name="Mol. Phylogenet. Evol.">
        <title>Genome-scale phylogeny and comparative genomics of the fungal order Sordariales.</title>
        <authorList>
            <person name="Hensen N."/>
            <person name="Bonometti L."/>
            <person name="Westerberg I."/>
            <person name="Brannstrom I.O."/>
            <person name="Guillou S."/>
            <person name="Cros-Aarteil S."/>
            <person name="Calhoun S."/>
            <person name="Haridas S."/>
            <person name="Kuo A."/>
            <person name="Mondo S."/>
            <person name="Pangilinan J."/>
            <person name="Riley R."/>
            <person name="LaButti K."/>
            <person name="Andreopoulos B."/>
            <person name="Lipzen A."/>
            <person name="Chen C."/>
            <person name="Yan M."/>
            <person name="Daum C."/>
            <person name="Ng V."/>
            <person name="Clum A."/>
            <person name="Steindorff A."/>
            <person name="Ohm R.A."/>
            <person name="Martin F."/>
            <person name="Silar P."/>
            <person name="Natvig D.O."/>
            <person name="Lalanne C."/>
            <person name="Gautier V."/>
            <person name="Ament-Velasquez S.L."/>
            <person name="Kruys A."/>
            <person name="Hutchinson M.I."/>
            <person name="Powell A.J."/>
            <person name="Barry K."/>
            <person name="Miller A.N."/>
            <person name="Grigoriev I.V."/>
            <person name="Debuchy R."/>
            <person name="Gladieux P."/>
            <person name="Hiltunen Thoren M."/>
            <person name="Johannesson H."/>
        </authorList>
    </citation>
    <scope>NUCLEOTIDE SEQUENCE</scope>
    <source>
        <strain evidence="13">CBS 958.72</strain>
    </source>
</reference>
<comment type="catalytic activity">
    <reaction evidence="11">
        <text>diphosphate + H2O = 2 phosphate + H(+)</text>
        <dbReference type="Rhea" id="RHEA:24576"/>
        <dbReference type="ChEBI" id="CHEBI:15377"/>
        <dbReference type="ChEBI" id="CHEBI:15378"/>
        <dbReference type="ChEBI" id="CHEBI:33019"/>
        <dbReference type="ChEBI" id="CHEBI:43474"/>
        <dbReference type="EC" id="3.6.1.1"/>
    </reaction>
</comment>
<dbReference type="InterPro" id="IPR036649">
    <property type="entry name" value="Pyrophosphatase_sf"/>
</dbReference>
<evidence type="ECO:0000313" key="14">
    <source>
        <dbReference type="Proteomes" id="UP001287356"/>
    </source>
</evidence>
<dbReference type="Proteomes" id="UP001287356">
    <property type="component" value="Unassembled WGS sequence"/>
</dbReference>
<keyword evidence="14" id="KW-1185">Reference proteome</keyword>
<dbReference type="GO" id="GO:0004427">
    <property type="term" value="F:inorganic diphosphate phosphatase activity"/>
    <property type="evidence" value="ECO:0007669"/>
    <property type="project" value="UniProtKB-EC"/>
</dbReference>
<evidence type="ECO:0000256" key="4">
    <source>
        <dbReference type="ARBA" id="ARBA00012146"/>
    </source>
</evidence>
<keyword evidence="5" id="KW-0963">Cytoplasm</keyword>
<dbReference type="CDD" id="cd00412">
    <property type="entry name" value="pyrophosphatase"/>
    <property type="match status" value="1"/>
</dbReference>
<dbReference type="EMBL" id="JAULSN010000005">
    <property type="protein sequence ID" value="KAK3370796.1"/>
    <property type="molecule type" value="Genomic_DNA"/>
</dbReference>
<proteinExistence type="inferred from homology"/>
<dbReference type="FunFam" id="3.90.80.10:FF:000004">
    <property type="entry name" value="Inorganic pyrophosphatase"/>
    <property type="match status" value="1"/>
</dbReference>
<keyword evidence="6" id="KW-0479">Metal-binding</keyword>
<dbReference type="Gene3D" id="3.90.80.10">
    <property type="entry name" value="Inorganic pyrophosphatase"/>
    <property type="match status" value="1"/>
</dbReference>
<evidence type="ECO:0000256" key="10">
    <source>
        <dbReference type="ARBA" id="ARBA00040300"/>
    </source>
</evidence>
<keyword evidence="8" id="KW-0460">Magnesium</keyword>
<dbReference type="PROSITE" id="PS00387">
    <property type="entry name" value="PPASE"/>
    <property type="match status" value="1"/>
</dbReference>
<dbReference type="InterPro" id="IPR008162">
    <property type="entry name" value="Pyrophosphatase"/>
</dbReference>
<dbReference type="PANTHER" id="PTHR10286">
    <property type="entry name" value="INORGANIC PYROPHOSPHATASE"/>
    <property type="match status" value="1"/>
</dbReference>
<evidence type="ECO:0000313" key="13">
    <source>
        <dbReference type="EMBL" id="KAK3370796.1"/>
    </source>
</evidence>
<comment type="cofactor">
    <cofactor evidence="1">
        <name>Mg(2+)</name>
        <dbReference type="ChEBI" id="CHEBI:18420"/>
    </cofactor>
</comment>
<evidence type="ECO:0000256" key="5">
    <source>
        <dbReference type="ARBA" id="ARBA00022490"/>
    </source>
</evidence>
<comment type="caution">
    <text evidence="13">The sequence shown here is derived from an EMBL/GenBank/DDBJ whole genome shotgun (WGS) entry which is preliminary data.</text>
</comment>
<keyword evidence="7" id="KW-0378">Hydrolase</keyword>
<dbReference type="AlphaFoldDB" id="A0AAE0N4U1"/>
<dbReference type="Pfam" id="PF00719">
    <property type="entry name" value="Pyrophosphatase"/>
    <property type="match status" value="1"/>
</dbReference>
<dbReference type="GO" id="GO:0006796">
    <property type="term" value="P:phosphate-containing compound metabolic process"/>
    <property type="evidence" value="ECO:0007669"/>
    <property type="project" value="InterPro"/>
</dbReference>
<protein>
    <recommendedName>
        <fullName evidence="10">Inorganic pyrophosphatase</fullName>
        <ecNumber evidence="4">3.6.1.1</ecNumber>
    </recommendedName>
    <alternativeName>
        <fullName evidence="9">Pyrophosphate phospho-hydrolase</fullName>
    </alternativeName>
</protein>
<evidence type="ECO:0000256" key="3">
    <source>
        <dbReference type="ARBA" id="ARBA00006220"/>
    </source>
</evidence>
<sequence>MDTSTHPEYTLRRTGRPFSKDFRAYFERDNVPISPFHDIPLYADEQKGILNMVVEIPRWTSAKFEISRDKSLNPIAQDTLHGQPRFTTHCFPYKGYLWNYGALPQTWEDPRHAHPDTGTRGDNDPLDACEIGRAVAATGDVKRVKVLGVLGLLDNNETDWKVVVVDVADPLAERLHDIADVEAHLPGLLGATRDWFRIYKVPDGAPPNRYALGGEFRGREYANGVIKDCTDAWKRLVEGKAERGEISLDNTTLSGTPGKLDPGDVELPPDQDLSPAPVEQDLDEWYFVDRDALGLCENVESLENGRL</sequence>
<evidence type="ECO:0000256" key="8">
    <source>
        <dbReference type="ARBA" id="ARBA00022842"/>
    </source>
</evidence>
<dbReference type="GO" id="GO:0000287">
    <property type="term" value="F:magnesium ion binding"/>
    <property type="evidence" value="ECO:0007669"/>
    <property type="project" value="InterPro"/>
</dbReference>
<evidence type="ECO:0000256" key="12">
    <source>
        <dbReference type="SAM" id="MobiDB-lite"/>
    </source>
</evidence>
<evidence type="ECO:0000256" key="6">
    <source>
        <dbReference type="ARBA" id="ARBA00022723"/>
    </source>
</evidence>
<accession>A0AAE0N4U1</accession>
<feature type="region of interest" description="Disordered" evidence="12">
    <location>
        <begin position="247"/>
        <end position="279"/>
    </location>
</feature>
<evidence type="ECO:0000256" key="1">
    <source>
        <dbReference type="ARBA" id="ARBA00001946"/>
    </source>
</evidence>
<evidence type="ECO:0000256" key="9">
    <source>
        <dbReference type="ARBA" id="ARBA00032535"/>
    </source>
</evidence>
<organism evidence="13 14">
    <name type="scientific">Lasiosphaeria ovina</name>
    <dbReference type="NCBI Taxonomy" id="92902"/>
    <lineage>
        <taxon>Eukaryota</taxon>
        <taxon>Fungi</taxon>
        <taxon>Dikarya</taxon>
        <taxon>Ascomycota</taxon>
        <taxon>Pezizomycotina</taxon>
        <taxon>Sordariomycetes</taxon>
        <taxon>Sordariomycetidae</taxon>
        <taxon>Sordariales</taxon>
        <taxon>Lasiosphaeriaceae</taxon>
        <taxon>Lasiosphaeria</taxon>
    </lineage>
</organism>
<gene>
    <name evidence="13" type="ORF">B0T24DRAFT_300135</name>
</gene>
<dbReference type="SUPFAM" id="SSF50324">
    <property type="entry name" value="Inorganic pyrophosphatase"/>
    <property type="match status" value="1"/>
</dbReference>
<comment type="similarity">
    <text evidence="3">Belongs to the PPase family.</text>
</comment>
<dbReference type="GO" id="GO:0005737">
    <property type="term" value="C:cytoplasm"/>
    <property type="evidence" value="ECO:0007669"/>
    <property type="project" value="UniProtKB-SubCell"/>
</dbReference>
<evidence type="ECO:0000256" key="7">
    <source>
        <dbReference type="ARBA" id="ARBA00022801"/>
    </source>
</evidence>
<reference evidence="13" key="2">
    <citation type="submission" date="2023-06" db="EMBL/GenBank/DDBJ databases">
        <authorList>
            <consortium name="Lawrence Berkeley National Laboratory"/>
            <person name="Haridas S."/>
            <person name="Hensen N."/>
            <person name="Bonometti L."/>
            <person name="Westerberg I."/>
            <person name="Brannstrom I.O."/>
            <person name="Guillou S."/>
            <person name="Cros-Aarteil S."/>
            <person name="Calhoun S."/>
            <person name="Kuo A."/>
            <person name="Mondo S."/>
            <person name="Pangilinan J."/>
            <person name="Riley R."/>
            <person name="Labutti K."/>
            <person name="Andreopoulos B."/>
            <person name="Lipzen A."/>
            <person name="Chen C."/>
            <person name="Yanf M."/>
            <person name="Daum C."/>
            <person name="Ng V."/>
            <person name="Clum A."/>
            <person name="Steindorff A."/>
            <person name="Ohm R."/>
            <person name="Martin F."/>
            <person name="Silar P."/>
            <person name="Natvig D."/>
            <person name="Lalanne C."/>
            <person name="Gautier V."/>
            <person name="Ament-Velasquez S.L."/>
            <person name="Kruys A."/>
            <person name="Hutchinson M.I."/>
            <person name="Powell A.J."/>
            <person name="Barry K."/>
            <person name="Miller A.N."/>
            <person name="Grigoriev I.V."/>
            <person name="Debuchy R."/>
            <person name="Gladieux P."/>
            <person name="Thoren M.H."/>
            <person name="Johannesson H."/>
        </authorList>
    </citation>
    <scope>NUCLEOTIDE SEQUENCE</scope>
    <source>
        <strain evidence="13">CBS 958.72</strain>
    </source>
</reference>
<evidence type="ECO:0000256" key="11">
    <source>
        <dbReference type="ARBA" id="ARBA00047820"/>
    </source>
</evidence>